<keyword evidence="3 6" id="KW-0812">Transmembrane</keyword>
<evidence type="ECO:0000256" key="4">
    <source>
        <dbReference type="ARBA" id="ARBA00022989"/>
    </source>
</evidence>
<dbReference type="EMBL" id="CP098740">
    <property type="protein sequence ID" value="UZK53698.1"/>
    <property type="molecule type" value="Genomic_DNA"/>
</dbReference>
<dbReference type="InterPro" id="IPR001123">
    <property type="entry name" value="LeuE-type"/>
</dbReference>
<feature type="transmembrane region" description="Helical" evidence="6">
    <location>
        <begin position="38"/>
        <end position="62"/>
    </location>
</feature>
<feature type="transmembrane region" description="Helical" evidence="6">
    <location>
        <begin position="68"/>
        <end position="93"/>
    </location>
</feature>
<reference evidence="7" key="1">
    <citation type="journal article" date="2022" name="Front. Microbiol.">
        <title>Mirubactin C rescues the lethal effect of cell wall biosynthesis mutations in Bacillus subtilis.</title>
        <authorList>
            <person name="Kepplinger B."/>
            <person name="Wen X."/>
            <person name="Tyler A.R."/>
            <person name="Kim B.Y."/>
            <person name="Brown J."/>
            <person name="Banks P."/>
            <person name="Dashti Y."/>
            <person name="Mackenzie E.S."/>
            <person name="Wills C."/>
            <person name="Kawai Y."/>
            <person name="Waldron K.J."/>
            <person name="Allenby N.E.E."/>
            <person name="Wu L.J."/>
            <person name="Hall M.J."/>
            <person name="Errington J."/>
        </authorList>
    </citation>
    <scope>NUCLEOTIDE SEQUENCE</scope>
    <source>
        <strain evidence="7">MDA8-470</strain>
    </source>
</reference>
<keyword evidence="4 6" id="KW-1133">Transmembrane helix</keyword>
<evidence type="ECO:0000256" key="5">
    <source>
        <dbReference type="ARBA" id="ARBA00023136"/>
    </source>
</evidence>
<evidence type="ECO:0000313" key="8">
    <source>
        <dbReference type="Proteomes" id="UP001164963"/>
    </source>
</evidence>
<dbReference type="RefSeq" id="WP_265539755.1">
    <property type="nucleotide sequence ID" value="NZ_CP098740.1"/>
</dbReference>
<dbReference type="Proteomes" id="UP001164963">
    <property type="component" value="Chromosome"/>
</dbReference>
<keyword evidence="8" id="KW-1185">Reference proteome</keyword>
<evidence type="ECO:0000256" key="6">
    <source>
        <dbReference type="SAM" id="Phobius"/>
    </source>
</evidence>
<evidence type="ECO:0000256" key="3">
    <source>
        <dbReference type="ARBA" id="ARBA00022692"/>
    </source>
</evidence>
<evidence type="ECO:0000256" key="1">
    <source>
        <dbReference type="ARBA" id="ARBA00004651"/>
    </source>
</evidence>
<comment type="subcellular location">
    <subcellularLocation>
        <location evidence="1">Cell membrane</location>
        <topology evidence="1">Multi-pass membrane protein</topology>
    </subcellularLocation>
</comment>
<dbReference type="PANTHER" id="PTHR30086:SF20">
    <property type="entry name" value="ARGININE EXPORTER PROTEIN ARGO-RELATED"/>
    <property type="match status" value="1"/>
</dbReference>
<feature type="transmembrane region" description="Helical" evidence="6">
    <location>
        <begin position="6"/>
        <end position="26"/>
    </location>
</feature>
<sequence length="216" mass="22452">MTELLGFIAASLLIIVVPGPDLALLLGNTARSGQRAGVATAAGIMLGHAVLAAAAVAGLTALLTASEIGYAAVRLAGAFYLIHLGLKALIGFVRMRRSSAERRTAGHDARPARAVTGRTMRVCVRQGLISNLLNPKVAAFYLSLFPQFVLPGMSTTANQSTLAGVFWVLCLLWFALVLTLLARIRALLRRPGVEQGLAGVSGVSLIGLGTALALRG</sequence>
<keyword evidence="5 6" id="KW-0472">Membrane</keyword>
<feature type="transmembrane region" description="Helical" evidence="6">
    <location>
        <begin position="162"/>
        <end position="184"/>
    </location>
</feature>
<dbReference type="PIRSF" id="PIRSF006324">
    <property type="entry name" value="LeuE"/>
    <property type="match status" value="1"/>
</dbReference>
<organism evidence="7 8">
    <name type="scientific">Streptomyces drozdowiczii</name>
    <dbReference type="NCBI Taxonomy" id="202862"/>
    <lineage>
        <taxon>Bacteria</taxon>
        <taxon>Bacillati</taxon>
        <taxon>Actinomycetota</taxon>
        <taxon>Actinomycetes</taxon>
        <taxon>Kitasatosporales</taxon>
        <taxon>Streptomycetaceae</taxon>
        <taxon>Streptomyces</taxon>
    </lineage>
</organism>
<dbReference type="Pfam" id="PF01810">
    <property type="entry name" value="LysE"/>
    <property type="match status" value="1"/>
</dbReference>
<accession>A0ABY6PNB6</accession>
<dbReference type="PANTHER" id="PTHR30086">
    <property type="entry name" value="ARGININE EXPORTER PROTEIN ARGO"/>
    <property type="match status" value="1"/>
</dbReference>
<protein>
    <submittedName>
        <fullName evidence="7">LysE family translocator</fullName>
    </submittedName>
</protein>
<feature type="transmembrane region" description="Helical" evidence="6">
    <location>
        <begin position="128"/>
        <end position="150"/>
    </location>
</feature>
<evidence type="ECO:0000313" key="7">
    <source>
        <dbReference type="EMBL" id="UZK53698.1"/>
    </source>
</evidence>
<evidence type="ECO:0000256" key="2">
    <source>
        <dbReference type="ARBA" id="ARBA00022475"/>
    </source>
</evidence>
<proteinExistence type="predicted"/>
<feature type="transmembrane region" description="Helical" evidence="6">
    <location>
        <begin position="196"/>
        <end position="214"/>
    </location>
</feature>
<keyword evidence="2" id="KW-1003">Cell membrane</keyword>
<name>A0ABY6PNB6_9ACTN</name>
<gene>
    <name evidence="7" type="ORF">NEH16_05625</name>
</gene>